<evidence type="ECO:0000313" key="5">
    <source>
        <dbReference type="Xenbase" id="XB-GENE-29085019"/>
    </source>
</evidence>
<dbReference type="KEGG" id="xtr:101731008"/>
<organism evidence="3 4">
    <name type="scientific">Xenopus tropicalis</name>
    <name type="common">Western clawed frog</name>
    <name type="synonym">Silurana tropicalis</name>
    <dbReference type="NCBI Taxonomy" id="8364"/>
    <lineage>
        <taxon>Eukaryota</taxon>
        <taxon>Metazoa</taxon>
        <taxon>Chordata</taxon>
        <taxon>Craniata</taxon>
        <taxon>Vertebrata</taxon>
        <taxon>Euteleostomi</taxon>
        <taxon>Amphibia</taxon>
        <taxon>Batrachia</taxon>
        <taxon>Anura</taxon>
        <taxon>Pipoidea</taxon>
        <taxon>Pipidae</taxon>
        <taxon>Xenopodinae</taxon>
        <taxon>Xenopus</taxon>
        <taxon>Silurana</taxon>
    </lineage>
</organism>
<accession>A0A8J1JC22</accession>
<feature type="region of interest" description="Disordered" evidence="2">
    <location>
        <begin position="147"/>
        <end position="166"/>
    </location>
</feature>
<feature type="coiled-coil region" evidence="1">
    <location>
        <begin position="32"/>
        <end position="82"/>
    </location>
</feature>
<sequence length="248" mass="28377">MSINPSPSPRHRQKDVSGHSGHALPPGGCQACARLRDMITQLQQEKEKALQEQREAFQKQLAETAQSRRHLEEERLALLRQEFLQKREGDLQRVRQSWEAESVKATGLAYQEGLREAEKARERELQAWREAEEVRFGERLKGALSAAAAEGQKRAEGQKETQGQKHAEQVKLLQEKLSAVQEQLNKVTQEKTDFECKFKEIQLNYKRFIDLTDSSLHSDYLLRLIHLGKPPGYVHSATQTDDVIKPSC</sequence>
<dbReference type="AlphaFoldDB" id="A0A8J1JC22"/>
<keyword evidence="1" id="KW-0175">Coiled coil</keyword>
<dbReference type="GeneID" id="101731008"/>
<feature type="region of interest" description="Disordered" evidence="2">
    <location>
        <begin position="1"/>
        <end position="29"/>
    </location>
</feature>
<evidence type="ECO:0000313" key="3">
    <source>
        <dbReference type="Proteomes" id="UP000008143"/>
    </source>
</evidence>
<keyword evidence="3" id="KW-1185">Reference proteome</keyword>
<protein>
    <submittedName>
        <fullName evidence="4">Trichohyalin-like</fullName>
    </submittedName>
</protein>
<evidence type="ECO:0000256" key="2">
    <source>
        <dbReference type="SAM" id="MobiDB-lite"/>
    </source>
</evidence>
<dbReference type="OrthoDB" id="5982311at2759"/>
<feature type="coiled-coil region" evidence="1">
    <location>
        <begin position="170"/>
        <end position="197"/>
    </location>
</feature>
<dbReference type="AGR" id="Xenbase:XB-GENE-29085019"/>
<dbReference type="RefSeq" id="XP_031755427.1">
    <property type="nucleotide sequence ID" value="XM_031899567.1"/>
</dbReference>
<reference evidence="4" key="1">
    <citation type="submission" date="2025-08" db="UniProtKB">
        <authorList>
            <consortium name="RefSeq"/>
        </authorList>
    </citation>
    <scope>IDENTIFICATION</scope>
    <source>
        <strain evidence="4">Nigerian</strain>
        <tissue evidence="4">Liver and blood</tissue>
    </source>
</reference>
<name>A0A8J1JC22_XENTR</name>
<dbReference type="Proteomes" id="UP000008143">
    <property type="component" value="Chromosome 3"/>
</dbReference>
<evidence type="ECO:0000313" key="4">
    <source>
        <dbReference type="RefSeq" id="XP_031755427.1"/>
    </source>
</evidence>
<feature type="compositionally biased region" description="Basic and acidic residues" evidence="2">
    <location>
        <begin position="151"/>
        <end position="166"/>
    </location>
</feature>
<dbReference type="Xenbase" id="XB-GENE-29085019">
    <property type="gene designation" value="LOC101731008"/>
</dbReference>
<evidence type="ECO:0000256" key="1">
    <source>
        <dbReference type="SAM" id="Coils"/>
    </source>
</evidence>
<gene>
    <name evidence="4 5" type="primary">LOC101731008</name>
</gene>
<dbReference type="OMA" id="HSDYLMQ"/>
<proteinExistence type="predicted"/>